<dbReference type="InterPro" id="IPR003423">
    <property type="entry name" value="OMP_efflux"/>
</dbReference>
<name>D0LNZ0_HALO1</name>
<evidence type="ECO:0000256" key="3">
    <source>
        <dbReference type="SAM" id="MobiDB-lite"/>
    </source>
</evidence>
<comment type="subcellular location">
    <subcellularLocation>
        <location evidence="2">Cell membrane</location>
        <topology evidence="2">Lipid-anchor</topology>
    </subcellularLocation>
</comment>
<dbReference type="RefSeq" id="WP_012831408.1">
    <property type="nucleotide sequence ID" value="NC_013440.1"/>
</dbReference>
<dbReference type="PANTHER" id="PTHR30203">
    <property type="entry name" value="OUTER MEMBRANE CATION EFFLUX PROTEIN"/>
    <property type="match status" value="1"/>
</dbReference>
<keyword evidence="2" id="KW-0472">Membrane</keyword>
<dbReference type="KEGG" id="hoh:Hoch_6346"/>
<feature type="region of interest" description="Disordered" evidence="3">
    <location>
        <begin position="459"/>
        <end position="491"/>
    </location>
</feature>
<dbReference type="AlphaFoldDB" id="D0LNZ0"/>
<keyword evidence="2" id="KW-0812">Transmembrane</keyword>
<dbReference type="eggNOG" id="COG1538">
    <property type="taxonomic scope" value="Bacteria"/>
</dbReference>
<dbReference type="SUPFAM" id="SSF56954">
    <property type="entry name" value="Outer membrane efflux proteins (OEP)"/>
    <property type="match status" value="1"/>
</dbReference>
<dbReference type="Gene3D" id="2.20.200.10">
    <property type="entry name" value="Outer membrane efflux proteins (OEP)"/>
    <property type="match status" value="1"/>
</dbReference>
<dbReference type="HOGENOM" id="CLU_012817_13_1_7"/>
<keyword evidence="2 4" id="KW-0449">Lipoprotein</keyword>
<keyword evidence="2" id="KW-1134">Transmembrane beta strand</keyword>
<protein>
    <submittedName>
        <fullName evidence="4">RND efflux system, outer membrane lipoprotein, NodT family</fullName>
    </submittedName>
</protein>
<dbReference type="Pfam" id="PF02321">
    <property type="entry name" value="OEP"/>
    <property type="match status" value="2"/>
</dbReference>
<dbReference type="STRING" id="502025.Hoch_6346"/>
<dbReference type="OrthoDB" id="9783163at2"/>
<dbReference type="NCBIfam" id="TIGR01845">
    <property type="entry name" value="outer_NodT"/>
    <property type="match status" value="1"/>
</dbReference>
<dbReference type="Proteomes" id="UP000001880">
    <property type="component" value="Chromosome"/>
</dbReference>
<proteinExistence type="inferred from homology"/>
<feature type="compositionally biased region" description="Acidic residues" evidence="3">
    <location>
        <begin position="463"/>
        <end position="476"/>
    </location>
</feature>
<evidence type="ECO:0000313" key="5">
    <source>
        <dbReference type="Proteomes" id="UP000001880"/>
    </source>
</evidence>
<evidence type="ECO:0000256" key="1">
    <source>
        <dbReference type="ARBA" id="ARBA00007613"/>
    </source>
</evidence>
<dbReference type="GO" id="GO:0005886">
    <property type="term" value="C:plasma membrane"/>
    <property type="evidence" value="ECO:0007669"/>
    <property type="project" value="UniProtKB-SubCell"/>
</dbReference>
<dbReference type="EMBL" id="CP001804">
    <property type="protein sequence ID" value="ACY18816.1"/>
    <property type="molecule type" value="Genomic_DNA"/>
</dbReference>
<keyword evidence="5" id="KW-1185">Reference proteome</keyword>
<dbReference type="PANTHER" id="PTHR30203:SF33">
    <property type="entry name" value="BLR4455 PROTEIN"/>
    <property type="match status" value="1"/>
</dbReference>
<reference evidence="4 5" key="1">
    <citation type="journal article" date="2010" name="Stand. Genomic Sci.">
        <title>Complete genome sequence of Haliangium ochraceum type strain (SMP-2).</title>
        <authorList>
            <consortium name="US DOE Joint Genome Institute (JGI-PGF)"/>
            <person name="Ivanova N."/>
            <person name="Daum C."/>
            <person name="Lang E."/>
            <person name="Abt B."/>
            <person name="Kopitz M."/>
            <person name="Saunders E."/>
            <person name="Lapidus A."/>
            <person name="Lucas S."/>
            <person name="Glavina Del Rio T."/>
            <person name="Nolan M."/>
            <person name="Tice H."/>
            <person name="Copeland A."/>
            <person name="Cheng J.F."/>
            <person name="Chen F."/>
            <person name="Bruce D."/>
            <person name="Goodwin L."/>
            <person name="Pitluck S."/>
            <person name="Mavromatis K."/>
            <person name="Pati A."/>
            <person name="Mikhailova N."/>
            <person name="Chen A."/>
            <person name="Palaniappan K."/>
            <person name="Land M."/>
            <person name="Hauser L."/>
            <person name="Chang Y.J."/>
            <person name="Jeffries C.D."/>
            <person name="Detter J.C."/>
            <person name="Brettin T."/>
            <person name="Rohde M."/>
            <person name="Goker M."/>
            <person name="Bristow J."/>
            <person name="Markowitz V."/>
            <person name="Eisen J.A."/>
            <person name="Hugenholtz P."/>
            <person name="Kyrpides N.C."/>
            <person name="Klenk H.P."/>
        </authorList>
    </citation>
    <scope>NUCLEOTIDE SEQUENCE [LARGE SCALE GENOMIC DNA]</scope>
    <source>
        <strain evidence="5">DSM 14365 / CIP 107738 / JCM 11303 / AJ 13395 / SMP-2</strain>
    </source>
</reference>
<sequence>MRVLVSLCTAVALAGCSPHKVTHNPAPPVELPSAYTVAETGGSAQPERWWLDFSDAQLNALVQRALRDNLQLRASWARIEQARALLRQAESGMWPQVDLSASAARQSSRFFLGDQVIENTANSYSASIGAAYEIDLWQRIASQGNAAALSALAARDDYEAAAMSMAAEVAEAWFDLVSYNAQLTLVSEQLETNETYLELVELRFQKGLASALDVYQQRQQQVSTRAQITLLESSLGLLRNRLAVLLGQAPGSLAIEPPETLPETLPPLPARGLPADLLERRPDVRAAQRRVEAADYQVAAAVAARLPSLRISGSYGYQAQTLGDFLSSPVWSLVASVAQSIFDGGRRAAEVERTRAVVEEALMGYGQVLLLAMAEVENAIVQEQYQLTYIEELAEAVELADATLREARARYSQGLADYLPVLTALQALQRSQVSLLQAQRQLISYRIQMNRALGGTWTRELSDPDEAAEDTQEQPSDDVQAGDPGEGTGSI</sequence>
<accession>D0LNZ0</accession>
<comment type="similarity">
    <text evidence="1 2">Belongs to the outer membrane factor (OMF) (TC 1.B.17) family.</text>
</comment>
<dbReference type="PROSITE" id="PS51257">
    <property type="entry name" value="PROKAR_LIPOPROTEIN"/>
    <property type="match status" value="1"/>
</dbReference>
<dbReference type="InterPro" id="IPR010131">
    <property type="entry name" value="MdtP/NodT-like"/>
</dbReference>
<dbReference type="GO" id="GO:0015562">
    <property type="term" value="F:efflux transmembrane transporter activity"/>
    <property type="evidence" value="ECO:0007669"/>
    <property type="project" value="InterPro"/>
</dbReference>
<evidence type="ECO:0000256" key="2">
    <source>
        <dbReference type="RuleBase" id="RU362097"/>
    </source>
</evidence>
<gene>
    <name evidence="4" type="ordered locus">Hoch_6346</name>
</gene>
<keyword evidence="2" id="KW-0564">Palmitate</keyword>
<dbReference type="Gene3D" id="1.20.1600.10">
    <property type="entry name" value="Outer membrane efflux proteins (OEP)"/>
    <property type="match status" value="1"/>
</dbReference>
<evidence type="ECO:0000313" key="4">
    <source>
        <dbReference type="EMBL" id="ACY18816.1"/>
    </source>
</evidence>
<organism evidence="4 5">
    <name type="scientific">Haliangium ochraceum (strain DSM 14365 / JCM 11303 / SMP-2)</name>
    <dbReference type="NCBI Taxonomy" id="502025"/>
    <lineage>
        <taxon>Bacteria</taxon>
        <taxon>Pseudomonadati</taxon>
        <taxon>Myxococcota</taxon>
        <taxon>Polyangia</taxon>
        <taxon>Haliangiales</taxon>
        <taxon>Kofleriaceae</taxon>
        <taxon>Haliangium</taxon>
    </lineage>
</organism>